<dbReference type="AlphaFoldDB" id="A0A377R4M3"/>
<sequence length="107" mass="11727">MLEAFVLGFWIIWSANRDIYALSESLGFMVIVVIIRGFMTMSLPQMDGVWMAGIGVQWLYTALVLTAVNRLSSSFAVTLAIAALGSMGFYWLGLPENTKAVLSPFIG</sequence>
<keyword evidence="1" id="KW-0812">Transmembrane</keyword>
<reference evidence="2 3" key="1">
    <citation type="submission" date="2018-06" db="EMBL/GenBank/DDBJ databases">
        <authorList>
            <consortium name="Pathogen Informatics"/>
            <person name="Doyle S."/>
        </authorList>
    </citation>
    <scope>NUCLEOTIDE SEQUENCE [LARGE SCALE GENOMIC DNA]</scope>
    <source>
        <strain evidence="2 3">NCTC13336</strain>
    </source>
</reference>
<keyword evidence="3" id="KW-1185">Reference proteome</keyword>
<name>A0A377R4M3_9NEIS</name>
<accession>A0A377R4M3</accession>
<evidence type="ECO:0000256" key="1">
    <source>
        <dbReference type="SAM" id="Phobius"/>
    </source>
</evidence>
<dbReference type="RefSeq" id="WP_115309110.1">
    <property type="nucleotide sequence ID" value="NZ_CP091516.1"/>
</dbReference>
<feature type="transmembrane region" description="Helical" evidence="1">
    <location>
        <begin position="20"/>
        <end position="38"/>
    </location>
</feature>
<organism evidence="2 3">
    <name type="scientific">Kingella potus</name>
    <dbReference type="NCBI Taxonomy" id="265175"/>
    <lineage>
        <taxon>Bacteria</taxon>
        <taxon>Pseudomonadati</taxon>
        <taxon>Pseudomonadota</taxon>
        <taxon>Betaproteobacteria</taxon>
        <taxon>Neisseriales</taxon>
        <taxon>Neisseriaceae</taxon>
        <taxon>Kingella</taxon>
    </lineage>
</organism>
<dbReference type="Proteomes" id="UP000254293">
    <property type="component" value="Unassembled WGS sequence"/>
</dbReference>
<dbReference type="OrthoDB" id="8611558at2"/>
<protein>
    <submittedName>
        <fullName evidence="2">Uncharacterized protein</fullName>
    </submittedName>
</protein>
<feature type="transmembrane region" description="Helical" evidence="1">
    <location>
        <begin position="50"/>
        <end position="68"/>
    </location>
</feature>
<keyword evidence="1" id="KW-1133">Transmembrane helix</keyword>
<evidence type="ECO:0000313" key="3">
    <source>
        <dbReference type="Proteomes" id="UP000254293"/>
    </source>
</evidence>
<evidence type="ECO:0000313" key="2">
    <source>
        <dbReference type="EMBL" id="STR03219.1"/>
    </source>
</evidence>
<dbReference type="EMBL" id="UGJJ01000003">
    <property type="protein sequence ID" value="STR03219.1"/>
    <property type="molecule type" value="Genomic_DNA"/>
</dbReference>
<proteinExistence type="predicted"/>
<keyword evidence="1" id="KW-0472">Membrane</keyword>
<gene>
    <name evidence="2" type="ORF">NCTC13336_02135</name>
</gene>
<feature type="transmembrane region" description="Helical" evidence="1">
    <location>
        <begin position="74"/>
        <end position="93"/>
    </location>
</feature>